<name>A0A1E7WVX9_9BURK</name>
<keyword evidence="1" id="KW-0732">Signal</keyword>
<evidence type="ECO:0000256" key="1">
    <source>
        <dbReference type="SAM" id="SignalP"/>
    </source>
</evidence>
<comment type="caution">
    <text evidence="2">The sequence shown here is derived from an EMBL/GenBank/DDBJ whole genome shotgun (WGS) entry which is preliminary data.</text>
</comment>
<dbReference type="Proteomes" id="UP000175989">
    <property type="component" value="Unassembled WGS sequence"/>
</dbReference>
<organism evidence="2 3">
    <name type="scientific">Duganella phyllosphaerae</name>
    <dbReference type="NCBI Taxonomy" id="762836"/>
    <lineage>
        <taxon>Bacteria</taxon>
        <taxon>Pseudomonadati</taxon>
        <taxon>Pseudomonadota</taxon>
        <taxon>Betaproteobacteria</taxon>
        <taxon>Burkholderiales</taxon>
        <taxon>Oxalobacteraceae</taxon>
        <taxon>Telluria group</taxon>
        <taxon>Duganella</taxon>
    </lineage>
</organism>
<gene>
    <name evidence="2" type="ORF">DUPY_17870</name>
</gene>
<evidence type="ECO:0008006" key="4">
    <source>
        <dbReference type="Google" id="ProtNLM"/>
    </source>
</evidence>
<dbReference type="PATRIC" id="fig|762836.4.peg.1858"/>
<dbReference type="AlphaFoldDB" id="A0A1E7WVX9"/>
<feature type="chain" id="PRO_5009207782" description="Lipoprotein" evidence="1">
    <location>
        <begin position="18"/>
        <end position="86"/>
    </location>
</feature>
<feature type="signal peptide" evidence="1">
    <location>
        <begin position="1"/>
        <end position="17"/>
    </location>
</feature>
<protein>
    <recommendedName>
        <fullName evidence="4">Lipoprotein</fullName>
    </recommendedName>
</protein>
<reference evidence="3" key="1">
    <citation type="journal article" date="2016" name="Front. Microbiol.">
        <title>Molecular Keys to the Janthinobacterium and Duganella spp. Interaction with the Plant Pathogen Fusarium graminearum.</title>
        <authorList>
            <person name="Haack F.S."/>
            <person name="Poehlein A."/>
            <person name="Kroger C."/>
            <person name="Voigt C.A."/>
            <person name="Piepenbring M."/>
            <person name="Bode H.B."/>
            <person name="Daniel R."/>
            <person name="Schafer W."/>
            <person name="Streit W.R."/>
        </authorList>
    </citation>
    <scope>NUCLEOTIDE SEQUENCE [LARGE SCALE GENOMIC DNA]</scope>
    <source>
        <strain evidence="3">T54</strain>
    </source>
</reference>
<evidence type="ECO:0000313" key="2">
    <source>
        <dbReference type="EMBL" id="OFA03971.1"/>
    </source>
</evidence>
<sequence>MKKLMAVIGAAALLALAGCGSSDDRAISNTGGGTGGGTTPPVSMVDSFYAAVLALIGDGAETTTEPVATASIVATAPEDTEPVAVK</sequence>
<keyword evidence="3" id="KW-1185">Reference proteome</keyword>
<proteinExistence type="predicted"/>
<dbReference type="PROSITE" id="PS51257">
    <property type="entry name" value="PROKAR_LIPOPROTEIN"/>
    <property type="match status" value="1"/>
</dbReference>
<dbReference type="RefSeq" id="WP_229255297.1">
    <property type="nucleotide sequence ID" value="NZ_LROM01000071.1"/>
</dbReference>
<accession>A0A1E7WVX9</accession>
<evidence type="ECO:0000313" key="3">
    <source>
        <dbReference type="Proteomes" id="UP000175989"/>
    </source>
</evidence>
<dbReference type="EMBL" id="LROM01000071">
    <property type="protein sequence ID" value="OFA03971.1"/>
    <property type="molecule type" value="Genomic_DNA"/>
</dbReference>